<evidence type="ECO:0000256" key="5">
    <source>
        <dbReference type="ARBA" id="ARBA00022989"/>
    </source>
</evidence>
<reference evidence="12" key="1">
    <citation type="submission" date="2012-06" db="EMBL/GenBank/DDBJ databases">
        <title>The genome sequence of Coniosporium apollinis CBS 100218.</title>
        <authorList>
            <consortium name="The Broad Institute Genome Sequencing Platform"/>
            <person name="Cuomo C."/>
            <person name="Gorbushina A."/>
            <person name="Noack S."/>
            <person name="Walker B."/>
            <person name="Young S.K."/>
            <person name="Zeng Q."/>
            <person name="Gargeya S."/>
            <person name="Fitzgerald M."/>
            <person name="Haas B."/>
            <person name="Abouelleil A."/>
            <person name="Alvarado L."/>
            <person name="Arachchi H.M."/>
            <person name="Berlin A.M."/>
            <person name="Chapman S.B."/>
            <person name="Goldberg J."/>
            <person name="Griggs A."/>
            <person name="Gujja S."/>
            <person name="Hansen M."/>
            <person name="Howarth C."/>
            <person name="Imamovic A."/>
            <person name="Larimer J."/>
            <person name="McCowan C."/>
            <person name="Montmayeur A."/>
            <person name="Murphy C."/>
            <person name="Neiman D."/>
            <person name="Pearson M."/>
            <person name="Priest M."/>
            <person name="Roberts A."/>
            <person name="Saif S."/>
            <person name="Shea T."/>
            <person name="Sisk P."/>
            <person name="Sykes S."/>
            <person name="Wortman J."/>
            <person name="Nusbaum C."/>
            <person name="Birren B."/>
        </authorList>
    </citation>
    <scope>NUCLEOTIDE SEQUENCE [LARGE SCALE GENOMIC DNA]</scope>
    <source>
        <strain evidence="12">CBS 100218</strain>
    </source>
</reference>
<name>R7YSS3_CONA1</name>
<feature type="transmembrane region" description="Helical" evidence="8">
    <location>
        <begin position="581"/>
        <end position="600"/>
    </location>
</feature>
<feature type="transmembrane region" description="Helical" evidence="8">
    <location>
        <begin position="311"/>
        <end position="328"/>
    </location>
</feature>
<dbReference type="InterPro" id="IPR004841">
    <property type="entry name" value="AA-permease/SLC12A_dom"/>
</dbReference>
<feature type="transmembrane region" description="Helical" evidence="8">
    <location>
        <begin position="449"/>
        <end position="469"/>
    </location>
</feature>
<feature type="region of interest" description="Disordered" evidence="7">
    <location>
        <begin position="744"/>
        <end position="786"/>
    </location>
</feature>
<protein>
    <recommendedName>
        <fullName evidence="13">Amino acid permease/ SLC12A domain-containing protein</fullName>
    </recommendedName>
</protein>
<feature type="compositionally biased region" description="Basic residues" evidence="7">
    <location>
        <begin position="92"/>
        <end position="111"/>
    </location>
</feature>
<keyword evidence="4 8" id="KW-0812">Transmembrane</keyword>
<keyword evidence="6 8" id="KW-0472">Membrane</keyword>
<feature type="transmembrane region" description="Helical" evidence="8">
    <location>
        <begin position="375"/>
        <end position="396"/>
    </location>
</feature>
<comment type="subcellular location">
    <subcellularLocation>
        <location evidence="1">Membrane</location>
        <topology evidence="1">Multi-pass membrane protein</topology>
    </subcellularLocation>
</comment>
<dbReference type="RefSeq" id="XP_007780267.1">
    <property type="nucleotide sequence ID" value="XM_007782077.1"/>
</dbReference>
<feature type="compositionally biased region" description="Basic and acidic residues" evidence="7">
    <location>
        <begin position="763"/>
        <end position="779"/>
    </location>
</feature>
<evidence type="ECO:0008006" key="13">
    <source>
        <dbReference type="Google" id="ProtNLM"/>
    </source>
</evidence>
<feature type="region of interest" description="Disordered" evidence="7">
    <location>
        <begin position="1"/>
        <end position="148"/>
    </location>
</feature>
<feature type="compositionally biased region" description="Low complexity" evidence="7">
    <location>
        <begin position="1077"/>
        <end position="1090"/>
    </location>
</feature>
<dbReference type="GO" id="GO:0055064">
    <property type="term" value="P:chloride ion homeostasis"/>
    <property type="evidence" value="ECO:0007669"/>
    <property type="project" value="TreeGrafter"/>
</dbReference>
<dbReference type="InterPro" id="IPR018491">
    <property type="entry name" value="SLC12_C"/>
</dbReference>
<feature type="transmembrane region" description="Helical" evidence="8">
    <location>
        <begin position="187"/>
        <end position="212"/>
    </location>
</feature>
<feature type="domain" description="Amino acid permease/ SLC12A" evidence="9">
    <location>
        <begin position="160"/>
        <end position="637"/>
    </location>
</feature>
<dbReference type="GO" id="GO:0005774">
    <property type="term" value="C:vacuolar membrane"/>
    <property type="evidence" value="ECO:0007669"/>
    <property type="project" value="EnsemblFungi"/>
</dbReference>
<feature type="domain" description="SLC12A transporter C-terminal" evidence="10">
    <location>
        <begin position="1303"/>
        <end position="1366"/>
    </location>
</feature>
<dbReference type="eggNOG" id="KOG1288">
    <property type="taxonomic scope" value="Eukaryota"/>
</dbReference>
<organism evidence="11 12">
    <name type="scientific">Coniosporium apollinis (strain CBS 100218)</name>
    <name type="common">Rock-inhabiting black yeast</name>
    <dbReference type="NCBI Taxonomy" id="1168221"/>
    <lineage>
        <taxon>Eukaryota</taxon>
        <taxon>Fungi</taxon>
        <taxon>Dikarya</taxon>
        <taxon>Ascomycota</taxon>
        <taxon>Pezizomycotina</taxon>
        <taxon>Dothideomycetes</taxon>
        <taxon>Dothideomycetes incertae sedis</taxon>
        <taxon>Coniosporium</taxon>
    </lineage>
</organism>
<feature type="transmembrane region" description="Helical" evidence="8">
    <location>
        <begin position="557"/>
        <end position="575"/>
    </location>
</feature>
<comment type="similarity">
    <text evidence="2">Belongs to the SLC12A transporter family.</text>
</comment>
<sequence>MLEVGDQATRRRMPLRSHSNFLARTATDDASQLERRYSKATPSSPQDEDPLSNTAPQAESASNTYQPAEDVSKGQAQNGTFMGSLFSSSRDGRRRSRSSRSRSVGRRKSQHHSTLGDYSLTSQMKDAADHHQGTDAKPRPTGSFPRPVGGSAKLGTFAGVFVPTTLNVLSILMFLRFGFILGQSGVLGMMGMLIACYAINLVTTMSISAIATNGTVRGGGAYYLISRSLGPEFGGSIGIVFYLGFVFNTGMNAVGLIDCLIENFGSIDGNWSQWLPEGHWWQYLWATIVLIACTLICLAGSGLFARCSNGLLAVLLVATLSIPLSTLIQKPFEDRRLRIEYTGLSADTFVSNLMPRFTQGAAGSQLDGKENFQDLFGILFPATGGIFAGASMSGDLKQPSKAIPKGTLYGLVLTFVSYTLVILAMAASITRASFYHNTNVIQIVNVSGVVVLLGEMATSLFSVLMGVIGSAKLLQALARDDLIPGLSLFGQGTRNNDEPTYAIIITYILTQVTMLANINEIASFVTMSYLMTFLVTNLACFLLKISSAPNFRPSFHYFNWWTAAIGTVVSGATMFFVDGVYASACVAILVLIFVIIHYTTPPKPWGDVSQSLIYHQVRKYLLRLRQEHVKFWRPQILLFINDPRHQYKLIQFCNSLKKGALFVLGHVIVTPDFGSAVPEARSQQASWTKYIDFSKIKAFVNIAISPAVEWGARNIVLSAGLGGMRPNIVMMGFYNLNELRDSRPLVDVPPHQPSRPTSGTHTPHPDGKDTKRRKNDERMQGQLPTDAMRKERAIGAKNYVTILEDLLLKLQINVAIAKGFQDLELPAAKPSKIQKTLSMLHLHKDDTEETAKKYIDLWPIQMSAEIAAAAEGGQPKRNVLTTNFDTYTLILQLGCILHTVPSYHRAYKLRVIVFVEYESDVEEERRRVSTLLSNLRIEAKIIVLWLASGDLNSYEFIVNGKTIDRDPQAQQDVEEALRDEEWWQDVQQLRGKKPLTASQELADVEGLLGAVTNWPSSSFQHGRRESNVKRFAGLKKMLKKTKRRASISDISQMGVSLGMTTSRLHPALVHGEDSDSETSTSGTGSEYGSTPQSDDEDSAASENDIEDYKDDESDNMRPEAPKRRSFSLGETMRLPFFFKKPDLQRRGDSSTDVSPSRPNPVQPHLAAASSEPTLPPPEPTAELPETSKDDTEAPFQASSRPTPLSRPPTMRRQSHAKFTSKPVPRTTVASEDGPGPSIMFTDTPSPADHSSRPHQSIYDRTSFFEPDDIPPPTDNEQQAQAALGFPHASSVALSFNDLPCRAQHLILNELMRGQSGDTAVIFTTLPSPVEGTCESESDSVRYLSDLEVLCEGLPPVLLVHSNSMTVTMNL</sequence>
<dbReference type="FunFam" id="1.20.1740.10:FF:000013">
    <property type="entry name" value="Solute carrier family 12 member"/>
    <property type="match status" value="1"/>
</dbReference>
<evidence type="ECO:0000313" key="11">
    <source>
        <dbReference type="EMBL" id="EON64950.1"/>
    </source>
</evidence>
<dbReference type="GO" id="GO:0034486">
    <property type="term" value="P:vacuolar transmembrane transport"/>
    <property type="evidence" value="ECO:0007669"/>
    <property type="project" value="EnsemblFungi"/>
</dbReference>
<evidence type="ECO:0000313" key="12">
    <source>
        <dbReference type="Proteomes" id="UP000016924"/>
    </source>
</evidence>
<feature type="transmembrane region" description="Helical" evidence="8">
    <location>
        <begin position="408"/>
        <end position="429"/>
    </location>
</feature>
<feature type="transmembrane region" description="Helical" evidence="8">
    <location>
        <begin position="524"/>
        <end position="545"/>
    </location>
</feature>
<evidence type="ECO:0000256" key="1">
    <source>
        <dbReference type="ARBA" id="ARBA00004141"/>
    </source>
</evidence>
<feature type="compositionally biased region" description="Basic and acidic residues" evidence="7">
    <location>
        <begin position="1139"/>
        <end position="1149"/>
    </location>
</feature>
<accession>R7YSS3</accession>
<dbReference type="HOGENOM" id="CLU_001883_4_0_1"/>
<feature type="transmembrane region" description="Helical" evidence="8">
    <location>
        <begin position="233"/>
        <end position="257"/>
    </location>
</feature>
<evidence type="ECO:0000256" key="4">
    <source>
        <dbReference type="ARBA" id="ARBA00022692"/>
    </source>
</evidence>
<dbReference type="PANTHER" id="PTHR11827">
    <property type="entry name" value="SOLUTE CARRIER FAMILY 12, CATION COTRANSPORTERS"/>
    <property type="match status" value="1"/>
</dbReference>
<evidence type="ECO:0000256" key="6">
    <source>
        <dbReference type="ARBA" id="ARBA00023136"/>
    </source>
</evidence>
<feature type="compositionally biased region" description="Low complexity" evidence="7">
    <location>
        <begin position="1198"/>
        <end position="1211"/>
    </location>
</feature>
<keyword evidence="5 8" id="KW-1133">Transmembrane helix</keyword>
<feature type="region of interest" description="Disordered" evidence="7">
    <location>
        <begin position="1070"/>
        <end position="1254"/>
    </location>
</feature>
<dbReference type="Proteomes" id="UP000016924">
    <property type="component" value="Unassembled WGS sequence"/>
</dbReference>
<evidence type="ECO:0000256" key="7">
    <source>
        <dbReference type="SAM" id="MobiDB-lite"/>
    </source>
</evidence>
<evidence type="ECO:0000256" key="8">
    <source>
        <dbReference type="SAM" id="Phobius"/>
    </source>
</evidence>
<dbReference type="GeneID" id="19901496"/>
<feature type="transmembrane region" description="Helical" evidence="8">
    <location>
        <begin position="154"/>
        <end position="175"/>
    </location>
</feature>
<feature type="compositionally biased region" description="Polar residues" evidence="7">
    <location>
        <begin position="40"/>
        <end position="66"/>
    </location>
</feature>
<dbReference type="OMA" id="NDLPCRA"/>
<dbReference type="OrthoDB" id="2020542at2759"/>
<dbReference type="GO" id="GO:0006884">
    <property type="term" value="P:cell volume homeostasis"/>
    <property type="evidence" value="ECO:0007669"/>
    <property type="project" value="TreeGrafter"/>
</dbReference>
<dbReference type="STRING" id="1168221.R7YSS3"/>
<evidence type="ECO:0000259" key="10">
    <source>
        <dbReference type="Pfam" id="PF03522"/>
    </source>
</evidence>
<dbReference type="Gene3D" id="1.20.1740.10">
    <property type="entry name" value="Amino acid/polyamine transporter I"/>
    <property type="match status" value="1"/>
</dbReference>
<feature type="transmembrane region" description="Helical" evidence="8">
    <location>
        <begin position="280"/>
        <end position="304"/>
    </location>
</feature>
<dbReference type="PANTHER" id="PTHR11827:SF72">
    <property type="entry name" value="GH08340P"/>
    <property type="match status" value="1"/>
</dbReference>
<feature type="compositionally biased region" description="Basic and acidic residues" evidence="7">
    <location>
        <begin position="126"/>
        <end position="138"/>
    </location>
</feature>
<dbReference type="InterPro" id="IPR004842">
    <property type="entry name" value="SLC12A_fam"/>
</dbReference>
<gene>
    <name evidence="11" type="ORF">W97_04185</name>
</gene>
<feature type="compositionally biased region" description="Acidic residues" evidence="7">
    <location>
        <begin position="1093"/>
        <end position="1113"/>
    </location>
</feature>
<dbReference type="GO" id="GO:0055075">
    <property type="term" value="P:potassium ion homeostasis"/>
    <property type="evidence" value="ECO:0007669"/>
    <property type="project" value="EnsemblFungi"/>
</dbReference>
<evidence type="ECO:0000259" key="9">
    <source>
        <dbReference type="Pfam" id="PF00324"/>
    </source>
</evidence>
<dbReference type="EMBL" id="JH767571">
    <property type="protein sequence ID" value="EON64950.1"/>
    <property type="molecule type" value="Genomic_DNA"/>
</dbReference>
<evidence type="ECO:0000256" key="2">
    <source>
        <dbReference type="ARBA" id="ARBA00010593"/>
    </source>
</evidence>
<proteinExistence type="inferred from homology"/>
<dbReference type="GO" id="GO:1990816">
    <property type="term" value="C:vacuole-mitochondrion membrane contact site"/>
    <property type="evidence" value="ECO:0007669"/>
    <property type="project" value="EnsemblFungi"/>
</dbReference>
<dbReference type="Pfam" id="PF03522">
    <property type="entry name" value="SLC12"/>
    <property type="match status" value="2"/>
</dbReference>
<dbReference type="GO" id="GO:0015379">
    <property type="term" value="F:potassium:chloride symporter activity"/>
    <property type="evidence" value="ECO:0007669"/>
    <property type="project" value="EnsemblFungi"/>
</dbReference>
<keyword evidence="12" id="KW-1185">Reference proteome</keyword>
<feature type="domain" description="SLC12A transporter C-terminal" evidence="10">
    <location>
        <begin position="648"/>
        <end position="734"/>
    </location>
</feature>
<dbReference type="Pfam" id="PF00324">
    <property type="entry name" value="AA_permease"/>
    <property type="match status" value="1"/>
</dbReference>
<keyword evidence="3" id="KW-0813">Transport</keyword>
<evidence type="ECO:0000256" key="3">
    <source>
        <dbReference type="ARBA" id="ARBA00022448"/>
    </source>
</evidence>